<evidence type="ECO:0000313" key="3">
    <source>
        <dbReference type="Proteomes" id="UP000051562"/>
    </source>
</evidence>
<evidence type="ECO:0000256" key="1">
    <source>
        <dbReference type="SAM" id="Phobius"/>
    </source>
</evidence>
<dbReference type="AlphaFoldDB" id="A0A0Q3HZD1"/>
<feature type="transmembrane region" description="Helical" evidence="1">
    <location>
        <begin position="177"/>
        <end position="197"/>
    </location>
</feature>
<comment type="caution">
    <text evidence="2">The sequence shown here is derived from an EMBL/GenBank/DDBJ whole genome shotgun (WGS) entry which is preliminary data.</text>
</comment>
<proteinExistence type="predicted"/>
<sequence>MMETVMRLAADDVARSLRGSWHLMTRGTEALSELDLSRDGFWRSYLAFALMLPATIAMLAAARLIAGLPNSAGLFTAPTLVMAVVGALCLAILAVPTLLIALRPALAQAPRFTSFVIAWNWAGIVSASLMAVPAAVFAVGWSTPTLALVQSAFFAAIVLRLRYCVARAAFGPEGPAIALPLIIASVVLDYGVIRLFGLF</sequence>
<keyword evidence="1" id="KW-0812">Transmembrane</keyword>
<keyword evidence="1" id="KW-1133">Transmembrane helix</keyword>
<accession>A0A0Q3HZD1</accession>
<evidence type="ECO:0008006" key="4">
    <source>
        <dbReference type="Google" id="ProtNLM"/>
    </source>
</evidence>
<evidence type="ECO:0000313" key="2">
    <source>
        <dbReference type="EMBL" id="KQK27909.1"/>
    </source>
</evidence>
<keyword evidence="3" id="KW-1185">Reference proteome</keyword>
<dbReference type="EMBL" id="LMAR01000086">
    <property type="protein sequence ID" value="KQK27909.1"/>
    <property type="molecule type" value="Genomic_DNA"/>
</dbReference>
<protein>
    <recommendedName>
        <fullName evidence="4">Yip1 domain-containing protein</fullName>
    </recommendedName>
</protein>
<reference evidence="2 3" key="1">
    <citation type="submission" date="2015-10" db="EMBL/GenBank/DDBJ databases">
        <title>Draft genome of Bosea thiooxidans.</title>
        <authorList>
            <person name="Wang X."/>
        </authorList>
    </citation>
    <scope>NUCLEOTIDE SEQUENCE [LARGE SCALE GENOMIC DNA]</scope>
    <source>
        <strain evidence="2 3">CGMCC 9174</strain>
    </source>
</reference>
<dbReference type="STRING" id="53254.SAMN05660750_02041"/>
<feature type="transmembrane region" description="Helical" evidence="1">
    <location>
        <begin position="80"/>
        <end position="102"/>
    </location>
</feature>
<feature type="transmembrane region" description="Helical" evidence="1">
    <location>
        <begin position="114"/>
        <end position="141"/>
    </location>
</feature>
<dbReference type="Proteomes" id="UP000051562">
    <property type="component" value="Unassembled WGS sequence"/>
</dbReference>
<feature type="transmembrane region" description="Helical" evidence="1">
    <location>
        <begin position="147"/>
        <end position="165"/>
    </location>
</feature>
<keyword evidence="1" id="KW-0472">Membrane</keyword>
<name>A0A0Q3HZD1_9HYPH</name>
<feature type="transmembrane region" description="Helical" evidence="1">
    <location>
        <begin position="45"/>
        <end position="68"/>
    </location>
</feature>
<gene>
    <name evidence="2" type="ORF">ARD30_24290</name>
</gene>
<organism evidence="2 3">
    <name type="scientific">Bosea thiooxidans</name>
    <dbReference type="NCBI Taxonomy" id="53254"/>
    <lineage>
        <taxon>Bacteria</taxon>
        <taxon>Pseudomonadati</taxon>
        <taxon>Pseudomonadota</taxon>
        <taxon>Alphaproteobacteria</taxon>
        <taxon>Hyphomicrobiales</taxon>
        <taxon>Boseaceae</taxon>
        <taxon>Bosea</taxon>
    </lineage>
</organism>